<evidence type="ECO:0000256" key="62">
    <source>
        <dbReference type="ARBA" id="ARBA00049263"/>
    </source>
</evidence>
<dbReference type="EC" id="1.3.1.39" evidence="3"/>
<evidence type="ECO:0000256" key="29">
    <source>
        <dbReference type="ARBA" id="ARBA00023373"/>
    </source>
</evidence>
<feature type="active site" description="Proton acceptor; for dehydratase activity" evidence="68">
    <location>
        <position position="1594"/>
    </location>
</feature>
<evidence type="ECO:0000256" key="61">
    <source>
        <dbReference type="ARBA" id="ARBA00049171"/>
    </source>
</evidence>
<evidence type="ECO:0000256" key="60">
    <source>
        <dbReference type="ARBA" id="ARBA00049109"/>
    </source>
</evidence>
<evidence type="ECO:0000256" key="58">
    <source>
        <dbReference type="ARBA" id="ARBA00048935"/>
    </source>
</evidence>
<dbReference type="CDD" id="cd08954">
    <property type="entry name" value="KR_1_FAS_SDR_x"/>
    <property type="match status" value="1"/>
</dbReference>
<dbReference type="InterPro" id="IPR029063">
    <property type="entry name" value="SAM-dependent_MTases_sf"/>
</dbReference>
<keyword evidence="22" id="KW-0443">Lipid metabolism</keyword>
<evidence type="ECO:0000256" key="40">
    <source>
        <dbReference type="ARBA" id="ARBA00047400"/>
    </source>
</evidence>
<comment type="catalytic activity">
    <reaction evidence="54">
        <text>3-oxohexanoyl-[ACP] + NADPH + H(+) = (3R)-hydroxyhexanoyl-[ACP] + NADP(+)</text>
        <dbReference type="Rhea" id="RHEA:41824"/>
        <dbReference type="Rhea" id="RHEA-COMP:9629"/>
        <dbReference type="Rhea" id="RHEA-COMP:9630"/>
        <dbReference type="ChEBI" id="CHEBI:15378"/>
        <dbReference type="ChEBI" id="CHEBI:57783"/>
        <dbReference type="ChEBI" id="CHEBI:58349"/>
        <dbReference type="ChEBI" id="CHEBI:78456"/>
        <dbReference type="ChEBI" id="CHEBI:78457"/>
    </reaction>
    <physiologicalReaction direction="left-to-right" evidence="54">
        <dbReference type="Rhea" id="RHEA:41825"/>
    </physiologicalReaction>
</comment>
<comment type="catalytic activity">
    <reaction evidence="63">
        <text>3-oxohexadecanoyl-[ACP] + NADPH + H(+) = (3R)-hydroxyhexadecanoyl-[ACP] + NADP(+)</text>
        <dbReference type="Rhea" id="RHEA:41904"/>
        <dbReference type="Rhea" id="RHEA-COMP:9649"/>
        <dbReference type="Rhea" id="RHEA-COMP:9650"/>
        <dbReference type="ChEBI" id="CHEBI:15378"/>
        <dbReference type="ChEBI" id="CHEBI:57783"/>
        <dbReference type="ChEBI" id="CHEBI:58349"/>
        <dbReference type="ChEBI" id="CHEBI:78478"/>
        <dbReference type="ChEBI" id="CHEBI:78480"/>
    </reaction>
    <physiologicalReaction direction="left-to-right" evidence="63">
        <dbReference type="Rhea" id="RHEA:41905"/>
    </physiologicalReaction>
</comment>
<evidence type="ECO:0000256" key="22">
    <source>
        <dbReference type="ARBA" id="ARBA00023098"/>
    </source>
</evidence>
<feature type="domain" description="PKS/mFAS DH" evidence="71">
    <location>
        <begin position="1562"/>
        <end position="1842"/>
    </location>
</feature>
<dbReference type="Pfam" id="PF00550">
    <property type="entry name" value="PP-binding"/>
    <property type="match status" value="1"/>
</dbReference>
<evidence type="ECO:0000256" key="56">
    <source>
        <dbReference type="ARBA" id="ARBA00048691"/>
    </source>
</evidence>
<dbReference type="Gene3D" id="1.10.1200.10">
    <property type="entry name" value="ACP-like"/>
    <property type="match status" value="1"/>
</dbReference>
<keyword evidence="14" id="KW-0702">S-nitrosylation</keyword>
<evidence type="ECO:0000256" key="1">
    <source>
        <dbReference type="ARBA" id="ARBA00004606"/>
    </source>
</evidence>
<evidence type="ECO:0000256" key="53">
    <source>
        <dbReference type="ARBA" id="ARBA00048506"/>
    </source>
</evidence>
<keyword evidence="23" id="KW-0472">Membrane</keyword>
<evidence type="ECO:0000256" key="49">
    <source>
        <dbReference type="ARBA" id="ARBA00048051"/>
    </source>
</evidence>
<dbReference type="SUPFAM" id="SSF55048">
    <property type="entry name" value="Probable ACP-binding domain of malonyl-CoA ACP transacylase"/>
    <property type="match status" value="1"/>
</dbReference>
<dbReference type="Gene3D" id="3.10.129.110">
    <property type="entry name" value="Polyketide synthase dehydratase"/>
    <property type="match status" value="1"/>
</dbReference>
<dbReference type="EMBL" id="JAPWDV010000003">
    <property type="protein sequence ID" value="KAJ6217031.1"/>
    <property type="molecule type" value="Genomic_DNA"/>
</dbReference>
<dbReference type="InterPro" id="IPR016036">
    <property type="entry name" value="Malonyl_transacylase_ACP-bd"/>
</dbReference>
<dbReference type="InterPro" id="IPR050091">
    <property type="entry name" value="PKS_NRPS_Biosynth_Enz"/>
</dbReference>
<dbReference type="InterPro" id="IPR024448">
    <property type="entry name" value="XylT_C"/>
</dbReference>
<dbReference type="SMART" id="SM00825">
    <property type="entry name" value="PKS_KS"/>
    <property type="match status" value="1"/>
</dbReference>
<comment type="catalytic activity">
    <reaction evidence="31">
        <text>a (3R)-hydroxyacyl-[ACP] = a (2E)-enoyl-[ACP] + H2O</text>
        <dbReference type="Rhea" id="RHEA:13097"/>
        <dbReference type="Rhea" id="RHEA-COMP:9925"/>
        <dbReference type="Rhea" id="RHEA-COMP:9945"/>
        <dbReference type="ChEBI" id="CHEBI:15377"/>
        <dbReference type="ChEBI" id="CHEBI:78784"/>
        <dbReference type="ChEBI" id="CHEBI:78827"/>
        <dbReference type="EC" id="4.2.1.59"/>
    </reaction>
    <physiologicalReaction direction="left-to-right" evidence="31">
        <dbReference type="Rhea" id="RHEA:13098"/>
    </physiologicalReaction>
</comment>
<sequence>MKTEKCRQRCIDVYCLIGENNKNKSWPDELQNRCNHYDSVKRGKLIGCYSLEEDTDSIKSKKRKLILNIKNEDECLDACLQLDFDFAAQFSNQCICGQIDTLKSKCDNCSSETNQCLTNQLLARSTGLKKMDFYFPNEYRHEINESERPRIVFLLLVNGRSLMQVHRLLRNIYSMHHYYFIHVDLRHNYLYKELITLETRFPNIQLARNRFASIWGGTSLLTTILSCLKVILLEKNWPKWDFVLNLSETDFPIKPLSELEAYLAANEGKNFIKSHGKGTHDFIQMQALNKIFVECEQHMWRIGNRNLIKGIVWDGGSDWIVLSNKFSHYLIFGVDPLIFGLKKYFQYSLLPAESFFHVVLRNSEFCSTIVNNNLRVTNWQRKRGCKCQHKNVVDWCGCSPNTFRKKDASRLVTTNSRPFFFARKFEHTIDSDIIDFVEQRLLLNGLPLLDESVFLENIFNTKHDNDIEISQSKVAFYKEFGLNLKSILSENCHVVNNDLSTKEVETFHFEFIESNAYFENNKFFGLHLRYLSSNDDNTEFNYEVLLKRHQNDTFLLDSHVKPKLRNLKVCNRFDVKEDVFRDFECHIDQLTQIEILHEWELFFGHYNLTFIFLNDDNHVIFHQKVTINNTNSDLQSVVQLLNPLLPHSLPVGLCKILILNQIQVIGATKFIVSVVSFTVNQKKEIINRFKLAANMPESTEKSTKQWPMQEDIVISGISGRYPESDNIDELKDNLYNHVDMVTADDRRWPMGLYGLPTRNGKLKDLSKFDAQFFGVHGKQANMMDPQARMLLELTYEAIADAGVNPQSLRGTKTGVYIGSCVSEVEEGLVMDISKVSGYALTGCSRSMFSNRISYTFDFQGPSYTMDTACSSSFMALQQAILAIRTNQCDQAIVGGTNICLRPATSLQFQLLSMLSEDGACKHLDADGKGYVRSETCSVIFLQKKPEAKRIYATVVHAKTNTDGSKEEGITFPSWSSQMKCMSDTITEAGVDPNDVEYVEAHGTGTPAGDPVETRAIANVFCQNRKSPLLIGSVKSNMGHAEPASGMNSISKVLLTFKNRMIPANIHFKNPNPNVPELINGLVKPVIENTPYNGGIVGVNSFGFGGVNVHVLLKPFEKQLSLEEQKIVENVPRIIPAAGRTEEAVNFIFDFIEKNPEKVNREFISLLQDISQTYENSGMNYRGYMLCDKHPDSETSFPREVTRVGEKRPIWFVYSGMGSQWTSMAKGLMAVDIFRASIEKSATILRPYGIDLMDLLLSEDENVLDTTVAPFVSIASVQIALTDVLRKLGIEPDGIVGHSVGELGCAYGDGVFTHEQMLLAAYWRGKCVEEANLPKGLMAAVGLTWEEAKARCPEGVVPACHNSVDSVTISGAYEPTAKFVEQLKAENIFARGVKSCDVAFHSYYMEAIGPILLEKLKQVLPAPALRSERWISSSYPESRWHEEGAKYSAPHYYVNNLTSQVLFHEAIQHVPKNAIVIEIAPHCLLQSIVKRTLGGDIAYISLMKRNNNDAQMNMFFGAIGKMNNLGLNPDLSQLYPKVEYPVSQNIQSLSPLIKWDHSQSWLVTLYPEFFNPNSASDYTVKIDLQDKGDEFYAGHCIDGRILYPATGYLFLAWQMLAKVKGQFYEKLPVEFENVTLHRATILPKDQVVKFEVRMMEVNGEFTISEGGTVVVTGRIWVPEKNPLVFQNILTDGSVKADKSSIQLKPNDIYKELRLRGYDYGPTFRGIAEATSDSKIGKLKFSNWVVLADTMLQVGILGKSTRGLYLPVRFQSVRCDPQVLFNAVEQAGEDGLLDVVSDPRINATVVPGLEIQGLKVNLAPRRQGAQIPSLEKYQFSPYKDVNVLNRSTQRKVQEYVTVNTAIAQKFANLTGNEQLKKQLSSNAPVDESLLKQYLDSNESQYLLVRLFKELLVANNPKEVLSKYNNRLDDDLLSTIYESQYFIRNVIDTVIENLPSSRLNVVEVNPSTKVMANKLTEFVDSSGYSINLNYTLLNPSVESVSNGNVIQWSPSSSKLPLEANTVDLLMLKDSNVFSISAEQMDYDNMLESVNNAVKSNGFLAAIFRTATTPEKVLYTLNGVKLDDSYIRNFRTRAEKAGFRLVGERSDSLSTLVLLYRKIVSIPVASKQSIIPITNTDYKKWVETLKTKLVEHQKRPQGENIWLLANDHVANGVVGLVKCLQQEAGGDRVRCILNTTTKQGDSLPPFNFDKPIYSEMLQNDLVLNIYRDGKLGSFRHYDIDEENQIETEHAYLNVSTRGDLSSLRWYEAQHKYWPSLPPTMRNENETLCTVYYAPLNFRDIMLATGKLPPDALPGDLAMQDCILGLEFSGRDQKGQRVMGMVPAKGLATTLLMDDPEFLWPIPDKWSMEEASTVPVVYSTAYYALVVRGELEPKESVLIHSGSGGVGQAAIAIALSMGCTVFTTVGSEEKKSYLKKVFPQLKDTNFANSRNTSFEQHILRQTGGRGVDVVLNSLSEEKLQASVRCLAQHGRFLEIGKYDLSQNNPLGMSAFLKNIAFHGILLDALFGDVAPNSSIGVQKRRVAQLVKDGIKSGAVRPLKSTIFDMDRSEEAFRYMATGKHIGKVVLKIRNEEDKKVFVPSKRLVKAVPRTVMHPLKTYIVTGGLGGFGLELTNWLVERGANQIVLTSRSGPREPYQHLCIQRLIQAGVKYAISTSNIATTQGATQLLKEAAELGPVGGIFNLAMVLSDGFIENQTPESFEKVCATKVLGNQNLDVLSRKMCPELDYFVAFSSVSCGRGNAGQTNYGFANSSMERVCEHRRAAGLHGLAIQWGAIGDAGIVSENMGGNDVVIGGTLPQRMPSCLSVLDRFLQSNDPVSCSLVRAQRQTSSSGSKQDLVKAIANILGIKDYEGLAPATSLSELGMDSLMGVEVKQTLERDYDVVLSMQELRTLTIDSLIEIGGQEGGSKTVSGSNAERPKLSMPNIKLPTENLKKLNEVQEGRPIFVVPPIEGSFDLLELITKNLKRPAYGLNWTEELAKYNSVDEASNYFIGLIKPLVKDNNYDLIGYSFGSVIAYDMAIQLQIQKANVNLTFLDASPTNLALWAEQYRQLVSADDMDTKFVEALILFLNQMVPINHAQLKEQLMSMKDQNERLLKATEILTQNGVLDVKPEDLAASAKAFIFKCTMMHAYRICRKFQGDILLIRAEEMIVKSDQHVSEDYGVSETVTGKCELHILPGNHQSFILNNLEKVTSFINAKLQ</sequence>
<dbReference type="FunFam" id="3.90.180.10:FF:000015">
    <property type="entry name" value="Fatty acid synthase"/>
    <property type="match status" value="1"/>
</dbReference>
<dbReference type="Gene3D" id="3.30.70.3290">
    <property type="match status" value="1"/>
</dbReference>
<dbReference type="PROSITE" id="PS52019">
    <property type="entry name" value="PKS_MFAS_DH"/>
    <property type="match status" value="1"/>
</dbReference>
<dbReference type="GO" id="GO:0016757">
    <property type="term" value="F:glycosyltransferase activity"/>
    <property type="evidence" value="ECO:0007669"/>
    <property type="project" value="UniProtKB-KW"/>
</dbReference>
<dbReference type="Gene3D" id="3.40.50.720">
    <property type="entry name" value="NAD(P)-binding Rossmann-like Domain"/>
    <property type="match status" value="1"/>
</dbReference>
<dbReference type="InterPro" id="IPR057326">
    <property type="entry name" value="KR_dom"/>
</dbReference>
<comment type="catalytic activity">
    <reaction evidence="64">
        <text>3-oxooctanoyl-[ACP] + NADPH + H(+) = (3R)-hydroxyoctanoyl-[ACP] + NADP(+)</text>
        <dbReference type="Rhea" id="RHEA:41840"/>
        <dbReference type="Rhea" id="RHEA-COMP:9633"/>
        <dbReference type="Rhea" id="RHEA-COMP:9634"/>
        <dbReference type="ChEBI" id="CHEBI:15378"/>
        <dbReference type="ChEBI" id="CHEBI:57783"/>
        <dbReference type="ChEBI" id="CHEBI:58349"/>
        <dbReference type="ChEBI" id="CHEBI:78460"/>
        <dbReference type="ChEBI" id="CHEBI:78461"/>
    </reaction>
    <physiologicalReaction direction="left-to-right" evidence="64">
        <dbReference type="Rhea" id="RHEA:41841"/>
    </physiologicalReaction>
</comment>
<evidence type="ECO:0000256" key="52">
    <source>
        <dbReference type="ARBA" id="ARBA00048420"/>
    </source>
</evidence>
<dbReference type="Gene3D" id="3.40.50.150">
    <property type="entry name" value="Vaccinia Virus protein VP39"/>
    <property type="match status" value="1"/>
</dbReference>
<comment type="catalytic activity">
    <reaction evidence="44">
        <text>dodecanoyl-[ACP] + malonyl-[ACP] + H(+) = 3-oxotetradecanoyl-[ACP] + holo-[ACP] + CO2</text>
        <dbReference type="Rhea" id="RHEA:41884"/>
        <dbReference type="Rhea" id="RHEA-COMP:9623"/>
        <dbReference type="Rhea" id="RHEA-COMP:9644"/>
        <dbReference type="Rhea" id="RHEA-COMP:9645"/>
        <dbReference type="Rhea" id="RHEA-COMP:9685"/>
        <dbReference type="ChEBI" id="CHEBI:15378"/>
        <dbReference type="ChEBI" id="CHEBI:16526"/>
        <dbReference type="ChEBI" id="CHEBI:64479"/>
        <dbReference type="ChEBI" id="CHEBI:65264"/>
        <dbReference type="ChEBI" id="CHEBI:78449"/>
        <dbReference type="ChEBI" id="CHEBI:78473"/>
    </reaction>
    <physiologicalReaction direction="left-to-right" evidence="44">
        <dbReference type="Rhea" id="RHEA:41885"/>
    </physiologicalReaction>
</comment>
<comment type="catalytic activity">
    <reaction evidence="33">
        <text>(3R)-hydroxyoctadecanoyl-[ACP] = (2E)-octadecenoyl-[ACP] + H2O</text>
        <dbReference type="Rhea" id="RHEA:41924"/>
        <dbReference type="Rhea" id="RHEA-COMP:9654"/>
        <dbReference type="Rhea" id="RHEA-COMP:9655"/>
        <dbReference type="ChEBI" id="CHEBI:15377"/>
        <dbReference type="ChEBI" id="CHEBI:78488"/>
        <dbReference type="ChEBI" id="CHEBI:78489"/>
    </reaction>
    <physiologicalReaction direction="left-to-right" evidence="33">
        <dbReference type="Rhea" id="RHEA:41925"/>
    </physiologicalReaction>
</comment>
<dbReference type="PROSITE" id="PS52004">
    <property type="entry name" value="KS3_2"/>
    <property type="match status" value="1"/>
</dbReference>
<dbReference type="Pfam" id="PF08659">
    <property type="entry name" value="KR"/>
    <property type="match status" value="1"/>
</dbReference>
<feature type="region of interest" description="N-terminal hotdog fold" evidence="68">
    <location>
        <begin position="1562"/>
        <end position="1681"/>
    </location>
</feature>
<evidence type="ECO:0000256" key="55">
    <source>
        <dbReference type="ARBA" id="ARBA00048650"/>
    </source>
</evidence>
<dbReference type="InterPro" id="IPR049900">
    <property type="entry name" value="PKS_mFAS_DH"/>
</dbReference>
<comment type="catalytic activity">
    <reaction evidence="55">
        <text>a 2,3-saturated acyl-[ACP] + NADP(+) = a (2E)-enoyl-[ACP] + NADPH + H(+)</text>
        <dbReference type="Rhea" id="RHEA:22564"/>
        <dbReference type="Rhea" id="RHEA-COMP:9925"/>
        <dbReference type="Rhea" id="RHEA-COMP:9926"/>
        <dbReference type="ChEBI" id="CHEBI:15378"/>
        <dbReference type="ChEBI" id="CHEBI:57783"/>
        <dbReference type="ChEBI" id="CHEBI:58349"/>
        <dbReference type="ChEBI" id="CHEBI:78784"/>
        <dbReference type="ChEBI" id="CHEBI:78785"/>
        <dbReference type="EC" id="1.3.1.39"/>
    </reaction>
    <physiologicalReaction direction="right-to-left" evidence="55">
        <dbReference type="Rhea" id="RHEA:22566"/>
    </physiologicalReaction>
</comment>
<dbReference type="SUPFAM" id="SSF53474">
    <property type="entry name" value="alpha/beta-Hydrolases"/>
    <property type="match status" value="1"/>
</dbReference>
<comment type="catalytic activity">
    <reaction evidence="66">
        <text>(2E)-decenoyl-[ACP] + NADPH + H(+) = decanoyl-[ACP] + NADP(+)</text>
        <dbReference type="Rhea" id="RHEA:41864"/>
        <dbReference type="Rhea" id="RHEA-COMP:9639"/>
        <dbReference type="Rhea" id="RHEA-COMP:9640"/>
        <dbReference type="ChEBI" id="CHEBI:15378"/>
        <dbReference type="ChEBI" id="CHEBI:57783"/>
        <dbReference type="ChEBI" id="CHEBI:58349"/>
        <dbReference type="ChEBI" id="CHEBI:78467"/>
        <dbReference type="ChEBI" id="CHEBI:78468"/>
    </reaction>
    <physiologicalReaction direction="left-to-right" evidence="66">
        <dbReference type="Rhea" id="RHEA:41865"/>
    </physiologicalReaction>
</comment>
<evidence type="ECO:0000256" key="64">
    <source>
        <dbReference type="ARBA" id="ARBA00049422"/>
    </source>
</evidence>
<dbReference type="Pfam" id="PF02801">
    <property type="entry name" value="Ketoacyl-synt_C"/>
    <property type="match status" value="1"/>
</dbReference>
<dbReference type="SMART" id="SM00823">
    <property type="entry name" value="PKS_PP"/>
    <property type="match status" value="1"/>
</dbReference>
<dbReference type="InterPro" id="IPR013968">
    <property type="entry name" value="PKS_KR"/>
</dbReference>
<comment type="catalytic activity">
    <reaction evidence="56">
        <text>holo-[ACP] + acetyl-CoA = acetyl-[ACP] + CoA</text>
        <dbReference type="Rhea" id="RHEA:41788"/>
        <dbReference type="Rhea" id="RHEA-COMP:9621"/>
        <dbReference type="Rhea" id="RHEA-COMP:9685"/>
        <dbReference type="ChEBI" id="CHEBI:57287"/>
        <dbReference type="ChEBI" id="CHEBI:57288"/>
        <dbReference type="ChEBI" id="CHEBI:64479"/>
        <dbReference type="ChEBI" id="CHEBI:78446"/>
        <dbReference type="EC" id="2.3.1.38"/>
    </reaction>
    <physiologicalReaction direction="left-to-right" evidence="56">
        <dbReference type="Rhea" id="RHEA:41789"/>
    </physiologicalReaction>
</comment>
<evidence type="ECO:0000256" key="57">
    <source>
        <dbReference type="ARBA" id="ARBA00048704"/>
    </source>
</evidence>
<evidence type="ECO:0000256" key="47">
    <source>
        <dbReference type="ARBA" id="ARBA00047953"/>
    </source>
</evidence>
<dbReference type="Pfam" id="PF21089">
    <property type="entry name" value="PKS_DH_N"/>
    <property type="match status" value="1"/>
</dbReference>
<evidence type="ECO:0000256" key="17">
    <source>
        <dbReference type="ARBA" id="ARBA00022857"/>
    </source>
</evidence>
<evidence type="ECO:0000256" key="43">
    <source>
        <dbReference type="ARBA" id="ARBA00047500"/>
    </source>
</evidence>
<accession>A0A9Q0RL65</accession>
<evidence type="ECO:0000256" key="54">
    <source>
        <dbReference type="ARBA" id="ARBA00048571"/>
    </source>
</evidence>
<keyword evidence="16" id="KW-0276">Fatty acid metabolism</keyword>
<keyword evidence="11" id="KW-0597">Phosphoprotein</keyword>
<keyword evidence="21" id="KW-0520">NAD</keyword>
<comment type="catalytic activity">
    <reaction evidence="51">
        <text>tetradecanoyl-[ACP] + H2O = tetradecanoate + holo-[ACP] + H(+)</text>
        <dbReference type="Rhea" id="RHEA:30123"/>
        <dbReference type="Rhea" id="RHEA-COMP:9648"/>
        <dbReference type="Rhea" id="RHEA-COMP:9685"/>
        <dbReference type="ChEBI" id="CHEBI:15377"/>
        <dbReference type="ChEBI" id="CHEBI:15378"/>
        <dbReference type="ChEBI" id="CHEBI:30807"/>
        <dbReference type="ChEBI" id="CHEBI:64479"/>
        <dbReference type="ChEBI" id="CHEBI:78477"/>
        <dbReference type="EC" id="3.1.2.14"/>
    </reaction>
    <physiologicalReaction direction="left-to-right" evidence="51">
        <dbReference type="Rhea" id="RHEA:30124"/>
    </physiologicalReaction>
</comment>
<evidence type="ECO:0000256" key="4">
    <source>
        <dbReference type="ARBA" id="ARBA00012480"/>
    </source>
</evidence>
<keyword evidence="15" id="KW-0378">Hydrolase</keyword>
<dbReference type="PANTHER" id="PTHR43775:SF7">
    <property type="entry name" value="FATTY ACID SYNTHASE"/>
    <property type="match status" value="1"/>
</dbReference>
<name>A0A9Q0RL65_BLOTA</name>
<keyword evidence="13" id="KW-0808">Transferase</keyword>
<evidence type="ECO:0000256" key="63">
    <source>
        <dbReference type="ARBA" id="ARBA00049414"/>
    </source>
</evidence>
<dbReference type="Proteomes" id="UP001142055">
    <property type="component" value="Chromosome 3"/>
</dbReference>
<keyword evidence="10" id="KW-0444">Lipid biosynthesis</keyword>
<keyword evidence="25" id="KW-0325">Glycoprotein</keyword>
<comment type="catalytic activity">
    <reaction evidence="38">
        <text>3-oxooctadecanoyl-[ACP] + NADPH + H(+) = (3R)-hydroxyoctadecanoyl-[ACP] + NADP(+)</text>
        <dbReference type="Rhea" id="RHEA:41920"/>
        <dbReference type="Rhea" id="RHEA-COMP:9653"/>
        <dbReference type="Rhea" id="RHEA-COMP:9654"/>
        <dbReference type="ChEBI" id="CHEBI:15378"/>
        <dbReference type="ChEBI" id="CHEBI:57783"/>
        <dbReference type="ChEBI" id="CHEBI:58349"/>
        <dbReference type="ChEBI" id="CHEBI:78487"/>
        <dbReference type="ChEBI" id="CHEBI:78488"/>
    </reaction>
    <physiologicalReaction direction="left-to-right" evidence="38">
        <dbReference type="Rhea" id="RHEA:41921"/>
    </physiologicalReaction>
</comment>
<dbReference type="GO" id="GO:0004312">
    <property type="term" value="F:fatty acid synthase activity"/>
    <property type="evidence" value="ECO:0007669"/>
    <property type="project" value="UniProtKB-EC"/>
</dbReference>
<feature type="active site" description="Proton donor; for dehydratase activity" evidence="68">
    <location>
        <position position="1747"/>
    </location>
</feature>
<evidence type="ECO:0000256" key="2">
    <source>
        <dbReference type="ARBA" id="ARBA00005189"/>
    </source>
</evidence>
<comment type="catalytic activity">
    <reaction evidence="60">
        <text>decanoyl-[ACP] + malonyl-[ACP] + H(+) = 3-oxododecanoyl-[ACP] + holo-[ACP] + CO2</text>
        <dbReference type="Rhea" id="RHEA:41868"/>
        <dbReference type="Rhea" id="RHEA-COMP:9623"/>
        <dbReference type="Rhea" id="RHEA-COMP:9640"/>
        <dbReference type="Rhea" id="RHEA-COMP:9641"/>
        <dbReference type="Rhea" id="RHEA-COMP:9685"/>
        <dbReference type="ChEBI" id="CHEBI:15378"/>
        <dbReference type="ChEBI" id="CHEBI:16526"/>
        <dbReference type="ChEBI" id="CHEBI:64479"/>
        <dbReference type="ChEBI" id="CHEBI:78449"/>
        <dbReference type="ChEBI" id="CHEBI:78468"/>
        <dbReference type="ChEBI" id="CHEBI:78469"/>
    </reaction>
    <physiologicalReaction direction="left-to-right" evidence="60">
        <dbReference type="Rhea" id="RHEA:41869"/>
    </physiologicalReaction>
</comment>
<dbReference type="Gene3D" id="3.40.50.1820">
    <property type="entry name" value="alpha/beta hydrolase"/>
    <property type="match status" value="1"/>
</dbReference>
<evidence type="ECO:0000256" key="18">
    <source>
        <dbReference type="ARBA" id="ARBA00022898"/>
    </source>
</evidence>
<comment type="catalytic activity">
    <reaction evidence="50">
        <text>(2E)-dodecenoyl-[ACP] + NADPH + H(+) = dodecanoyl-[ACP] + NADP(+)</text>
        <dbReference type="Rhea" id="RHEA:41880"/>
        <dbReference type="Rhea" id="RHEA-COMP:9643"/>
        <dbReference type="Rhea" id="RHEA-COMP:9644"/>
        <dbReference type="ChEBI" id="CHEBI:15378"/>
        <dbReference type="ChEBI" id="CHEBI:57783"/>
        <dbReference type="ChEBI" id="CHEBI:58349"/>
        <dbReference type="ChEBI" id="CHEBI:65264"/>
        <dbReference type="ChEBI" id="CHEBI:78472"/>
    </reaction>
    <physiologicalReaction direction="left-to-right" evidence="50">
        <dbReference type="Rhea" id="RHEA:41881"/>
    </physiologicalReaction>
</comment>
<evidence type="ECO:0000256" key="45">
    <source>
        <dbReference type="ARBA" id="ARBA00047810"/>
    </source>
</evidence>
<evidence type="ECO:0000256" key="5">
    <source>
        <dbReference type="ARBA" id="ARBA00012873"/>
    </source>
</evidence>
<comment type="catalytic activity">
    <reaction evidence="35">
        <text>(3R)-hydroxybutanoyl-[ACP] = (2E)-butenoyl-[ACP] + H2O</text>
        <dbReference type="Rhea" id="RHEA:41808"/>
        <dbReference type="Rhea" id="RHEA-COMP:9626"/>
        <dbReference type="Rhea" id="RHEA-COMP:9627"/>
        <dbReference type="ChEBI" id="CHEBI:15377"/>
        <dbReference type="ChEBI" id="CHEBI:78451"/>
        <dbReference type="ChEBI" id="CHEBI:78453"/>
    </reaction>
    <physiologicalReaction direction="left-to-right" evidence="35">
        <dbReference type="Rhea" id="RHEA:41809"/>
    </physiologicalReaction>
</comment>
<evidence type="ECO:0000256" key="33">
    <source>
        <dbReference type="ARBA" id="ARBA00023399"/>
    </source>
</evidence>
<comment type="catalytic activity">
    <reaction evidence="45">
        <text>(2E)-hexadecenoyl-[ACP] + NADPH + H(+) = hexadecanoyl-[ACP] + NADP(+)</text>
        <dbReference type="Rhea" id="RHEA:41912"/>
        <dbReference type="Rhea" id="RHEA-COMP:9651"/>
        <dbReference type="Rhea" id="RHEA-COMP:9652"/>
        <dbReference type="ChEBI" id="CHEBI:15378"/>
        <dbReference type="ChEBI" id="CHEBI:57783"/>
        <dbReference type="ChEBI" id="CHEBI:58349"/>
        <dbReference type="ChEBI" id="CHEBI:78481"/>
        <dbReference type="ChEBI" id="CHEBI:78483"/>
    </reaction>
    <physiologicalReaction direction="left-to-right" evidence="45">
        <dbReference type="Rhea" id="RHEA:41913"/>
    </physiologicalReaction>
</comment>
<comment type="catalytic activity">
    <reaction evidence="47">
        <text>3-oxobutanoyl-[ACP] + NADPH + H(+) = (3R)-hydroxybutanoyl-[ACP] + NADP(+)</text>
        <dbReference type="Rhea" id="RHEA:41804"/>
        <dbReference type="Rhea" id="RHEA-COMP:9625"/>
        <dbReference type="Rhea" id="RHEA-COMP:9626"/>
        <dbReference type="ChEBI" id="CHEBI:15378"/>
        <dbReference type="ChEBI" id="CHEBI:57783"/>
        <dbReference type="ChEBI" id="CHEBI:58349"/>
        <dbReference type="ChEBI" id="CHEBI:78450"/>
        <dbReference type="ChEBI" id="CHEBI:78451"/>
    </reaction>
    <physiologicalReaction direction="left-to-right" evidence="47">
        <dbReference type="Rhea" id="RHEA:41805"/>
    </physiologicalReaction>
</comment>
<evidence type="ECO:0000256" key="26">
    <source>
        <dbReference type="ARBA" id="ARBA00023268"/>
    </source>
</evidence>
<dbReference type="Pfam" id="PF00109">
    <property type="entry name" value="ketoacyl-synt"/>
    <property type="match status" value="1"/>
</dbReference>
<keyword evidence="73" id="KW-1185">Reference proteome</keyword>
<dbReference type="PROSITE" id="PS00606">
    <property type="entry name" value="KS3_1"/>
    <property type="match status" value="1"/>
</dbReference>
<dbReference type="InterPro" id="IPR011032">
    <property type="entry name" value="GroES-like_sf"/>
</dbReference>
<evidence type="ECO:0000256" key="36">
    <source>
        <dbReference type="ARBA" id="ARBA00023442"/>
    </source>
</evidence>
<evidence type="ECO:0000256" key="41">
    <source>
        <dbReference type="ARBA" id="ARBA00047440"/>
    </source>
</evidence>
<evidence type="ECO:0000259" key="71">
    <source>
        <dbReference type="PROSITE" id="PS52019"/>
    </source>
</evidence>
<evidence type="ECO:0000256" key="48">
    <source>
        <dbReference type="ARBA" id="ARBA00047961"/>
    </source>
</evidence>
<comment type="catalytic activity">
    <reaction evidence="49">
        <text>hexadecanoyl-[ACP] + malonyl-[ACP] + H(+) = 3-oxooctadecanoyl-[ACP] + holo-[ACP] + CO2</text>
        <dbReference type="Rhea" id="RHEA:41916"/>
        <dbReference type="Rhea" id="RHEA-COMP:9623"/>
        <dbReference type="Rhea" id="RHEA-COMP:9652"/>
        <dbReference type="Rhea" id="RHEA-COMP:9653"/>
        <dbReference type="Rhea" id="RHEA-COMP:9685"/>
        <dbReference type="ChEBI" id="CHEBI:15378"/>
        <dbReference type="ChEBI" id="CHEBI:16526"/>
        <dbReference type="ChEBI" id="CHEBI:64479"/>
        <dbReference type="ChEBI" id="CHEBI:78449"/>
        <dbReference type="ChEBI" id="CHEBI:78483"/>
        <dbReference type="ChEBI" id="CHEBI:78487"/>
    </reaction>
    <physiologicalReaction direction="left-to-right" evidence="49">
        <dbReference type="Rhea" id="RHEA:41917"/>
    </physiologicalReaction>
</comment>
<comment type="pathway">
    <text evidence="2">Lipid metabolism.</text>
</comment>
<comment type="catalytic activity">
    <reaction evidence="27">
        <text>(3R)-hydroxyoctanoyl-[ACP] = (2E)-octenoyl-[ACP] + H2O</text>
        <dbReference type="Rhea" id="RHEA:41844"/>
        <dbReference type="Rhea" id="RHEA-COMP:9634"/>
        <dbReference type="Rhea" id="RHEA-COMP:9635"/>
        <dbReference type="ChEBI" id="CHEBI:15377"/>
        <dbReference type="ChEBI" id="CHEBI:78461"/>
        <dbReference type="ChEBI" id="CHEBI:78462"/>
    </reaction>
    <physiologicalReaction direction="left-to-right" evidence="27">
        <dbReference type="Rhea" id="RHEA:41845"/>
    </physiologicalReaction>
</comment>
<comment type="catalytic activity">
    <reaction evidence="67">
        <text>octanoyl-[ACP] + malonyl-[ACP] + H(+) = 3-oxodecanoyl-[ACP] + holo-[ACP] + CO2</text>
        <dbReference type="Rhea" id="RHEA:41852"/>
        <dbReference type="Rhea" id="RHEA-COMP:9623"/>
        <dbReference type="Rhea" id="RHEA-COMP:9636"/>
        <dbReference type="Rhea" id="RHEA-COMP:9637"/>
        <dbReference type="Rhea" id="RHEA-COMP:9685"/>
        <dbReference type="ChEBI" id="CHEBI:15378"/>
        <dbReference type="ChEBI" id="CHEBI:16526"/>
        <dbReference type="ChEBI" id="CHEBI:64479"/>
        <dbReference type="ChEBI" id="CHEBI:78449"/>
        <dbReference type="ChEBI" id="CHEBI:78463"/>
        <dbReference type="ChEBI" id="CHEBI:78464"/>
    </reaction>
    <physiologicalReaction direction="left-to-right" evidence="67">
        <dbReference type="Rhea" id="RHEA:41853"/>
    </physiologicalReaction>
</comment>
<comment type="catalytic activity">
    <reaction evidence="39">
        <text>hexanoyl-[ACP] + malonyl-[ACP] + H(+) = 3-oxooctanoyl-[ACP] + holo-[ACP] + CO2</text>
        <dbReference type="Rhea" id="RHEA:41836"/>
        <dbReference type="Rhea" id="RHEA-COMP:9623"/>
        <dbReference type="Rhea" id="RHEA-COMP:9632"/>
        <dbReference type="Rhea" id="RHEA-COMP:9633"/>
        <dbReference type="Rhea" id="RHEA-COMP:9685"/>
        <dbReference type="ChEBI" id="CHEBI:15378"/>
        <dbReference type="ChEBI" id="CHEBI:16526"/>
        <dbReference type="ChEBI" id="CHEBI:64479"/>
        <dbReference type="ChEBI" id="CHEBI:78449"/>
        <dbReference type="ChEBI" id="CHEBI:78459"/>
        <dbReference type="ChEBI" id="CHEBI:78460"/>
    </reaction>
    <physiologicalReaction direction="left-to-right" evidence="39">
        <dbReference type="Rhea" id="RHEA:41837"/>
    </physiologicalReaction>
</comment>
<dbReference type="GO" id="GO:0031177">
    <property type="term" value="F:phosphopantetheine binding"/>
    <property type="evidence" value="ECO:0007669"/>
    <property type="project" value="InterPro"/>
</dbReference>
<dbReference type="FunFam" id="3.40.50.720:FF:000209">
    <property type="entry name" value="Polyketide synthase Pks12"/>
    <property type="match status" value="1"/>
</dbReference>
<evidence type="ECO:0000256" key="59">
    <source>
        <dbReference type="ARBA" id="ARBA00049019"/>
    </source>
</evidence>
<dbReference type="InterPro" id="IPR016039">
    <property type="entry name" value="Thiolase-like"/>
</dbReference>
<comment type="catalytic activity">
    <reaction evidence="40">
        <text>a (3R)-hydroxyacyl-[ACP] + NADP(+) = a 3-oxoacyl-[ACP] + NADPH + H(+)</text>
        <dbReference type="Rhea" id="RHEA:17397"/>
        <dbReference type="Rhea" id="RHEA-COMP:9916"/>
        <dbReference type="Rhea" id="RHEA-COMP:9945"/>
        <dbReference type="ChEBI" id="CHEBI:15378"/>
        <dbReference type="ChEBI" id="CHEBI:57783"/>
        <dbReference type="ChEBI" id="CHEBI:58349"/>
        <dbReference type="ChEBI" id="CHEBI:78776"/>
        <dbReference type="ChEBI" id="CHEBI:78827"/>
        <dbReference type="EC" id="1.1.1.100"/>
    </reaction>
    <physiologicalReaction direction="right-to-left" evidence="40">
        <dbReference type="Rhea" id="RHEA:17399"/>
    </physiologicalReaction>
</comment>
<proteinExistence type="predicted"/>
<dbReference type="Pfam" id="PF16197">
    <property type="entry name" value="KAsynt_C_assoc"/>
    <property type="match status" value="1"/>
</dbReference>
<comment type="catalytic activity">
    <reaction evidence="65">
        <text>butanoyl-[ACP] + malonyl-[ACP] + H(+) = 3-oxohexanoyl-[ACP] + holo-[ACP] + CO2</text>
        <dbReference type="Rhea" id="RHEA:41820"/>
        <dbReference type="Rhea" id="RHEA-COMP:9623"/>
        <dbReference type="Rhea" id="RHEA-COMP:9628"/>
        <dbReference type="Rhea" id="RHEA-COMP:9629"/>
        <dbReference type="Rhea" id="RHEA-COMP:9685"/>
        <dbReference type="ChEBI" id="CHEBI:15378"/>
        <dbReference type="ChEBI" id="CHEBI:16526"/>
        <dbReference type="ChEBI" id="CHEBI:64479"/>
        <dbReference type="ChEBI" id="CHEBI:78449"/>
        <dbReference type="ChEBI" id="CHEBI:78454"/>
        <dbReference type="ChEBI" id="CHEBI:78456"/>
    </reaction>
    <physiologicalReaction direction="left-to-right" evidence="65">
        <dbReference type="Rhea" id="RHEA:41821"/>
    </physiologicalReaction>
</comment>
<evidence type="ECO:0000256" key="67">
    <source>
        <dbReference type="ARBA" id="ARBA00049533"/>
    </source>
</evidence>
<dbReference type="InterPro" id="IPR014031">
    <property type="entry name" value="Ketoacyl_synth_C"/>
</dbReference>
<keyword evidence="17" id="KW-0521">NADP</keyword>
<dbReference type="SMART" id="SM00822">
    <property type="entry name" value="PKS_KR"/>
    <property type="match status" value="1"/>
</dbReference>
<dbReference type="Pfam" id="PF21149">
    <property type="entry name" value="FAS_pseudo-KR"/>
    <property type="match status" value="1"/>
</dbReference>
<comment type="catalytic activity">
    <reaction evidence="43">
        <text>(2E)-butenoyl-[ACP] + NADPH + H(+) = butanoyl-[ACP] + NADP(+)</text>
        <dbReference type="Rhea" id="RHEA:41812"/>
        <dbReference type="Rhea" id="RHEA-COMP:9627"/>
        <dbReference type="Rhea" id="RHEA-COMP:9628"/>
        <dbReference type="ChEBI" id="CHEBI:15378"/>
        <dbReference type="ChEBI" id="CHEBI:57783"/>
        <dbReference type="ChEBI" id="CHEBI:58349"/>
        <dbReference type="ChEBI" id="CHEBI:78453"/>
        <dbReference type="ChEBI" id="CHEBI:78454"/>
    </reaction>
    <physiologicalReaction direction="left-to-right" evidence="43">
        <dbReference type="Rhea" id="RHEA:41813"/>
    </physiologicalReaction>
</comment>
<dbReference type="CDD" id="cd00833">
    <property type="entry name" value="PKS"/>
    <property type="match status" value="1"/>
</dbReference>
<evidence type="ECO:0000256" key="23">
    <source>
        <dbReference type="ARBA" id="ARBA00023136"/>
    </source>
</evidence>
<evidence type="ECO:0000256" key="10">
    <source>
        <dbReference type="ARBA" id="ARBA00022516"/>
    </source>
</evidence>
<feature type="domain" description="Ketosynthase family 3 (KS3)" evidence="70">
    <location>
        <begin position="709"/>
        <end position="1114"/>
    </location>
</feature>
<dbReference type="InterPro" id="IPR001031">
    <property type="entry name" value="Thioesterase"/>
</dbReference>
<dbReference type="SMART" id="SM00829">
    <property type="entry name" value="PKS_ER"/>
    <property type="match status" value="1"/>
</dbReference>
<dbReference type="InterPro" id="IPR003406">
    <property type="entry name" value="Glyco_trans_14"/>
</dbReference>
<comment type="catalytic activity">
    <reaction evidence="58">
        <text>3-oxotetradecanoyl-[ACP] + NADPH + H(+) = (3R)-hydroxytetradecanoyl-[ACP] + NADP(+)</text>
        <dbReference type="Rhea" id="RHEA:41888"/>
        <dbReference type="Rhea" id="RHEA-COMP:9645"/>
        <dbReference type="Rhea" id="RHEA-COMP:9646"/>
        <dbReference type="ChEBI" id="CHEBI:15378"/>
        <dbReference type="ChEBI" id="CHEBI:57783"/>
        <dbReference type="ChEBI" id="CHEBI:58349"/>
        <dbReference type="ChEBI" id="CHEBI:78473"/>
        <dbReference type="ChEBI" id="CHEBI:78474"/>
    </reaction>
    <physiologicalReaction direction="left-to-right" evidence="58">
        <dbReference type="Rhea" id="RHEA:41889"/>
    </physiologicalReaction>
</comment>
<dbReference type="SUPFAM" id="SSF50129">
    <property type="entry name" value="GroES-like"/>
    <property type="match status" value="1"/>
</dbReference>
<evidence type="ECO:0000256" key="44">
    <source>
        <dbReference type="ARBA" id="ARBA00047578"/>
    </source>
</evidence>
<evidence type="ECO:0000256" key="12">
    <source>
        <dbReference type="ARBA" id="ARBA00022676"/>
    </source>
</evidence>
<keyword evidence="9" id="KW-0596">Phosphopantetheine</keyword>
<dbReference type="EC" id="2.3.1.41" evidence="7"/>
<dbReference type="InterPro" id="IPR029058">
    <property type="entry name" value="AB_hydrolase_fold"/>
</dbReference>
<evidence type="ECO:0000256" key="21">
    <source>
        <dbReference type="ARBA" id="ARBA00023027"/>
    </source>
</evidence>
<dbReference type="EC" id="1.1.1.100" evidence="6"/>
<dbReference type="InterPro" id="IPR016035">
    <property type="entry name" value="Acyl_Trfase/lysoPLipase"/>
</dbReference>
<comment type="catalytic activity">
    <reaction evidence="48">
        <text>acetyl-[ACP] + malonyl-[ACP] + H(+) = 3-oxobutanoyl-[ACP] + holo-[ACP] + CO2</text>
        <dbReference type="Rhea" id="RHEA:41800"/>
        <dbReference type="Rhea" id="RHEA-COMP:9621"/>
        <dbReference type="Rhea" id="RHEA-COMP:9623"/>
        <dbReference type="Rhea" id="RHEA-COMP:9625"/>
        <dbReference type="Rhea" id="RHEA-COMP:9685"/>
        <dbReference type="ChEBI" id="CHEBI:15378"/>
        <dbReference type="ChEBI" id="CHEBI:16526"/>
        <dbReference type="ChEBI" id="CHEBI:64479"/>
        <dbReference type="ChEBI" id="CHEBI:78446"/>
        <dbReference type="ChEBI" id="CHEBI:78449"/>
        <dbReference type="ChEBI" id="CHEBI:78450"/>
    </reaction>
    <physiologicalReaction direction="left-to-right" evidence="48">
        <dbReference type="Rhea" id="RHEA:41801"/>
    </physiologicalReaction>
</comment>
<dbReference type="GO" id="GO:0004316">
    <property type="term" value="F:3-oxoacyl-[acyl-carrier-protein] reductase (NADPH) activity"/>
    <property type="evidence" value="ECO:0007669"/>
    <property type="project" value="UniProtKB-EC"/>
</dbReference>
<dbReference type="Pfam" id="PF00698">
    <property type="entry name" value="Acyl_transf_1"/>
    <property type="match status" value="1"/>
</dbReference>
<evidence type="ECO:0000256" key="9">
    <source>
        <dbReference type="ARBA" id="ARBA00022450"/>
    </source>
</evidence>
<evidence type="ECO:0000256" key="66">
    <source>
        <dbReference type="ARBA" id="ARBA00049521"/>
    </source>
</evidence>
<evidence type="ECO:0000256" key="38">
    <source>
        <dbReference type="ARBA" id="ARBA00047300"/>
    </source>
</evidence>
<keyword evidence="24" id="KW-0275">Fatty acid biosynthesis</keyword>
<dbReference type="Gene3D" id="3.40.47.10">
    <property type="match status" value="1"/>
</dbReference>
<comment type="catalytic activity">
    <reaction evidence="34">
        <text>(3R)-hydroxyhexadecanoyl-[ACP] = (2E)-hexadecenoyl-[ACP] + H2O</text>
        <dbReference type="Rhea" id="RHEA:41908"/>
        <dbReference type="Rhea" id="RHEA-COMP:9650"/>
        <dbReference type="Rhea" id="RHEA-COMP:9651"/>
        <dbReference type="ChEBI" id="CHEBI:15377"/>
        <dbReference type="ChEBI" id="CHEBI:78480"/>
        <dbReference type="ChEBI" id="CHEBI:78481"/>
    </reaction>
    <physiologicalReaction direction="left-to-right" evidence="34">
        <dbReference type="Rhea" id="RHEA:41909"/>
    </physiologicalReaction>
</comment>
<dbReference type="InterPro" id="IPR042104">
    <property type="entry name" value="PKS_dehydratase_sf"/>
</dbReference>
<dbReference type="Pfam" id="PF00975">
    <property type="entry name" value="Thioesterase"/>
    <property type="match status" value="1"/>
</dbReference>
<dbReference type="OMA" id="TSACHTF"/>
<dbReference type="EC" id="3.1.2.14" evidence="4"/>
<evidence type="ECO:0000256" key="19">
    <source>
        <dbReference type="ARBA" id="ARBA00022990"/>
    </source>
</evidence>
<dbReference type="GO" id="GO:0004315">
    <property type="term" value="F:3-oxoacyl-[acyl-carrier-protein] synthase activity"/>
    <property type="evidence" value="ECO:0007669"/>
    <property type="project" value="UniProtKB-EC"/>
</dbReference>
<evidence type="ECO:0000256" key="46">
    <source>
        <dbReference type="ARBA" id="ARBA00047897"/>
    </source>
</evidence>
<evidence type="ECO:0000256" key="20">
    <source>
        <dbReference type="ARBA" id="ARBA00023002"/>
    </source>
</evidence>
<comment type="catalytic activity">
    <reaction evidence="53">
        <text>a fatty acyl-[ACP] + malonyl-[ACP] + H(+) = a 3-oxoacyl-[ACP] + holo-[ACP] + CO2</text>
        <dbReference type="Rhea" id="RHEA:22836"/>
        <dbReference type="Rhea" id="RHEA-COMP:9623"/>
        <dbReference type="Rhea" id="RHEA-COMP:9685"/>
        <dbReference type="Rhea" id="RHEA-COMP:9916"/>
        <dbReference type="Rhea" id="RHEA-COMP:14125"/>
        <dbReference type="ChEBI" id="CHEBI:15378"/>
        <dbReference type="ChEBI" id="CHEBI:16526"/>
        <dbReference type="ChEBI" id="CHEBI:64479"/>
        <dbReference type="ChEBI" id="CHEBI:78449"/>
        <dbReference type="ChEBI" id="CHEBI:78776"/>
        <dbReference type="ChEBI" id="CHEBI:138651"/>
        <dbReference type="EC" id="2.3.1.41"/>
    </reaction>
    <physiologicalReaction direction="left-to-right" evidence="53">
        <dbReference type="Rhea" id="RHEA:22837"/>
    </physiologicalReaction>
</comment>
<dbReference type="EC" id="2.3.1.85" evidence="5"/>
<comment type="catalytic activity">
    <reaction evidence="42">
        <text>tetradecanoyl-[ACP] + malonyl-[ACP] + H(+) = 3-oxohexadecanoyl-[ACP] + holo-[ACP] + CO2</text>
        <dbReference type="Rhea" id="RHEA:41900"/>
        <dbReference type="Rhea" id="RHEA-COMP:9623"/>
        <dbReference type="Rhea" id="RHEA-COMP:9648"/>
        <dbReference type="Rhea" id="RHEA-COMP:9649"/>
        <dbReference type="Rhea" id="RHEA-COMP:9685"/>
        <dbReference type="ChEBI" id="CHEBI:15378"/>
        <dbReference type="ChEBI" id="CHEBI:16526"/>
        <dbReference type="ChEBI" id="CHEBI:64479"/>
        <dbReference type="ChEBI" id="CHEBI:78449"/>
        <dbReference type="ChEBI" id="CHEBI:78477"/>
        <dbReference type="ChEBI" id="CHEBI:78478"/>
    </reaction>
    <physiologicalReaction direction="left-to-right" evidence="42">
        <dbReference type="Rhea" id="RHEA:41901"/>
    </physiologicalReaction>
</comment>
<dbReference type="Pfam" id="PF02485">
    <property type="entry name" value="Branch"/>
    <property type="match status" value="1"/>
</dbReference>
<dbReference type="InterPro" id="IPR020806">
    <property type="entry name" value="PKS_PP-bd"/>
</dbReference>
<dbReference type="Pfam" id="PF12529">
    <property type="entry name" value="Xylo_C"/>
    <property type="match status" value="1"/>
</dbReference>
<dbReference type="SUPFAM" id="SSF52151">
    <property type="entry name" value="FabD/lysophospholipase-like"/>
    <property type="match status" value="1"/>
</dbReference>
<dbReference type="InterPro" id="IPR049391">
    <property type="entry name" value="FAS_pseudo-KR"/>
</dbReference>
<dbReference type="InterPro" id="IPR009081">
    <property type="entry name" value="PP-bd_ACP"/>
</dbReference>
<dbReference type="GO" id="GO:0006633">
    <property type="term" value="P:fatty acid biosynthetic process"/>
    <property type="evidence" value="ECO:0007669"/>
    <property type="project" value="UniProtKB-KW"/>
</dbReference>
<dbReference type="GO" id="GO:0141148">
    <property type="term" value="F:enoyl-[acyl-carrier-protein] reductase (NADPH) activity"/>
    <property type="evidence" value="ECO:0007669"/>
    <property type="project" value="UniProtKB-EC"/>
</dbReference>
<keyword evidence="12" id="KW-0328">Glycosyltransferase</keyword>
<reference evidence="72" key="1">
    <citation type="submission" date="2022-12" db="EMBL/GenBank/DDBJ databases">
        <title>Genome assemblies of Blomia tropicalis.</title>
        <authorList>
            <person name="Cui Y."/>
        </authorList>
    </citation>
    <scope>NUCLEOTIDE SEQUENCE</scope>
    <source>
        <tissue evidence="72">Adult mites</tissue>
    </source>
</reference>
<dbReference type="PANTHER" id="PTHR43775">
    <property type="entry name" value="FATTY ACID SYNTHASE"/>
    <property type="match status" value="1"/>
</dbReference>
<feature type="domain" description="Carrier" evidence="69">
    <location>
        <begin position="2842"/>
        <end position="2922"/>
    </location>
</feature>
<comment type="catalytic activity">
    <reaction evidence="62">
        <text>3-oxododecanoyl-[ACP] + NADPH + H(+) = (3R)-hydroxydodecanoyl-[ACP] + NADP(+)</text>
        <dbReference type="Rhea" id="RHEA:41872"/>
        <dbReference type="Rhea" id="RHEA-COMP:9641"/>
        <dbReference type="Rhea" id="RHEA-COMP:9642"/>
        <dbReference type="ChEBI" id="CHEBI:15378"/>
        <dbReference type="ChEBI" id="CHEBI:57783"/>
        <dbReference type="ChEBI" id="CHEBI:58349"/>
        <dbReference type="ChEBI" id="CHEBI:78469"/>
        <dbReference type="ChEBI" id="CHEBI:78470"/>
    </reaction>
    <physiologicalReaction direction="left-to-right" evidence="62">
        <dbReference type="Rhea" id="RHEA:41873"/>
    </physiologicalReaction>
</comment>
<evidence type="ECO:0000256" key="30">
    <source>
        <dbReference type="ARBA" id="ARBA00023388"/>
    </source>
</evidence>
<dbReference type="GO" id="GO:0004313">
    <property type="term" value="F:[acyl-carrier-protein] S-acetyltransferase activity"/>
    <property type="evidence" value="ECO:0007669"/>
    <property type="project" value="UniProtKB-EC"/>
</dbReference>
<comment type="catalytic activity">
    <reaction evidence="61">
        <text>(2E)-tetradecenoyl-[ACP] + NADPH + H(+) = tetradecanoyl-[ACP] + NADP(+)</text>
        <dbReference type="Rhea" id="RHEA:41896"/>
        <dbReference type="Rhea" id="RHEA-COMP:9647"/>
        <dbReference type="Rhea" id="RHEA-COMP:9648"/>
        <dbReference type="ChEBI" id="CHEBI:15378"/>
        <dbReference type="ChEBI" id="CHEBI:57783"/>
        <dbReference type="ChEBI" id="CHEBI:58349"/>
        <dbReference type="ChEBI" id="CHEBI:78475"/>
        <dbReference type="ChEBI" id="CHEBI:78477"/>
    </reaction>
    <physiologicalReaction direction="left-to-right" evidence="61">
        <dbReference type="Rhea" id="RHEA:41897"/>
    </physiologicalReaction>
</comment>
<dbReference type="InterPro" id="IPR049552">
    <property type="entry name" value="PKS_DH_N"/>
</dbReference>
<evidence type="ECO:0000256" key="65">
    <source>
        <dbReference type="ARBA" id="ARBA00049449"/>
    </source>
</evidence>
<evidence type="ECO:0000313" key="73">
    <source>
        <dbReference type="Proteomes" id="UP001142055"/>
    </source>
</evidence>
<comment type="catalytic activity">
    <reaction evidence="32">
        <text>(3R)-hydroxytetradecanoyl-[ACP] = (2E)-tetradecenoyl-[ACP] + H2O</text>
        <dbReference type="Rhea" id="RHEA:41892"/>
        <dbReference type="Rhea" id="RHEA-COMP:9646"/>
        <dbReference type="Rhea" id="RHEA-COMP:9647"/>
        <dbReference type="ChEBI" id="CHEBI:15377"/>
        <dbReference type="ChEBI" id="CHEBI:78474"/>
        <dbReference type="ChEBI" id="CHEBI:78475"/>
    </reaction>
    <physiologicalReaction direction="left-to-right" evidence="32">
        <dbReference type="Rhea" id="RHEA:41893"/>
    </physiologicalReaction>
</comment>
<evidence type="ECO:0000256" key="50">
    <source>
        <dbReference type="ARBA" id="ARBA00048281"/>
    </source>
</evidence>
<dbReference type="GO" id="GO:0019171">
    <property type="term" value="F:(3R)-hydroxyacyl-[acyl-carrier-protein] dehydratase activity"/>
    <property type="evidence" value="ECO:0007669"/>
    <property type="project" value="UniProtKB-EC"/>
</dbReference>
<dbReference type="SMART" id="SM00827">
    <property type="entry name" value="PKS_AT"/>
    <property type="match status" value="1"/>
</dbReference>
<dbReference type="GO" id="GO:0016020">
    <property type="term" value="C:membrane"/>
    <property type="evidence" value="ECO:0007669"/>
    <property type="project" value="UniProtKB-SubCell"/>
</dbReference>
<comment type="function">
    <text evidence="36">Fatty acid synthetase is a multifunctional enzyme that catalyzes the de novo biosynthesis of long-chain saturated fatty acids starting from acetyl-CoA and malonyl-CoA in the presence of NADPH. This multifunctional protein contains 7 catalytic activities and a site for the binding of the prosthetic group 4'-phosphopantetheine of the acyl carrier protein ([ACP]) domain.</text>
</comment>
<keyword evidence="26" id="KW-0511">Multifunctional enzyme</keyword>
<evidence type="ECO:0000256" key="7">
    <source>
        <dbReference type="ARBA" id="ARBA00013191"/>
    </source>
</evidence>
<evidence type="ECO:0000256" key="31">
    <source>
        <dbReference type="ARBA" id="ARBA00023394"/>
    </source>
</evidence>
<evidence type="ECO:0000256" key="6">
    <source>
        <dbReference type="ARBA" id="ARBA00012948"/>
    </source>
</evidence>
<dbReference type="InterPro" id="IPR014030">
    <property type="entry name" value="Ketoacyl_synth_N"/>
</dbReference>
<dbReference type="GO" id="GO:0016297">
    <property type="term" value="F:fatty acyl-[ACP] hydrolase activity"/>
    <property type="evidence" value="ECO:0007669"/>
    <property type="project" value="UniProtKB-EC"/>
</dbReference>
<dbReference type="CDD" id="cd05195">
    <property type="entry name" value="enoyl_red"/>
    <property type="match status" value="1"/>
</dbReference>
<comment type="catalytic activity">
    <reaction evidence="30">
        <text>(3R)-hydroxydecanoyl-[ACP] = (2E)-decenoyl-[ACP] + H2O</text>
        <dbReference type="Rhea" id="RHEA:41860"/>
        <dbReference type="Rhea" id="RHEA-COMP:9638"/>
        <dbReference type="Rhea" id="RHEA-COMP:9639"/>
        <dbReference type="ChEBI" id="CHEBI:15377"/>
        <dbReference type="ChEBI" id="CHEBI:78466"/>
        <dbReference type="ChEBI" id="CHEBI:78467"/>
    </reaction>
    <physiologicalReaction direction="left-to-right" evidence="30">
        <dbReference type="Rhea" id="RHEA:41861"/>
    </physiologicalReaction>
</comment>
<dbReference type="Pfam" id="PF13602">
    <property type="entry name" value="ADH_zinc_N_2"/>
    <property type="match status" value="1"/>
</dbReference>
<evidence type="ECO:0000256" key="39">
    <source>
        <dbReference type="ARBA" id="ARBA00047394"/>
    </source>
</evidence>
<keyword evidence="18" id="KW-0663">Pyridoxal phosphate</keyword>
<keyword evidence="20" id="KW-0560">Oxidoreductase</keyword>
<evidence type="ECO:0000256" key="32">
    <source>
        <dbReference type="ARBA" id="ARBA00023398"/>
    </source>
</evidence>
<dbReference type="InterPro" id="IPR036736">
    <property type="entry name" value="ACP-like_sf"/>
</dbReference>
<comment type="subcellular location">
    <subcellularLocation>
        <location evidence="1">Membrane</location>
        <topology evidence="1">Single-pass type II membrane protein</topology>
    </subcellularLocation>
</comment>
<dbReference type="SUPFAM" id="SSF51735">
    <property type="entry name" value="NAD(P)-binding Rossmann-fold domains"/>
    <property type="match status" value="2"/>
</dbReference>
<gene>
    <name evidence="72" type="ORF">RDWZM_008188</name>
</gene>
<evidence type="ECO:0000256" key="24">
    <source>
        <dbReference type="ARBA" id="ARBA00023160"/>
    </source>
</evidence>
<evidence type="ECO:0000256" key="13">
    <source>
        <dbReference type="ARBA" id="ARBA00022679"/>
    </source>
</evidence>
<dbReference type="FunFam" id="1.10.1200.10:FF:000013">
    <property type="entry name" value="Fatty acid synthase"/>
    <property type="match status" value="1"/>
</dbReference>
<organism evidence="72 73">
    <name type="scientific">Blomia tropicalis</name>
    <name type="common">Mite</name>
    <dbReference type="NCBI Taxonomy" id="40697"/>
    <lineage>
        <taxon>Eukaryota</taxon>
        <taxon>Metazoa</taxon>
        <taxon>Ecdysozoa</taxon>
        <taxon>Arthropoda</taxon>
        <taxon>Chelicerata</taxon>
        <taxon>Arachnida</taxon>
        <taxon>Acari</taxon>
        <taxon>Acariformes</taxon>
        <taxon>Sarcoptiformes</taxon>
        <taxon>Astigmata</taxon>
        <taxon>Glycyphagoidea</taxon>
        <taxon>Echimyopodidae</taxon>
        <taxon>Blomia</taxon>
    </lineage>
</organism>
<evidence type="ECO:0000256" key="51">
    <source>
        <dbReference type="ARBA" id="ARBA00048289"/>
    </source>
</evidence>
<dbReference type="SUPFAM" id="SSF47336">
    <property type="entry name" value="ACP-like"/>
    <property type="match status" value="1"/>
</dbReference>
<comment type="catalytic activity">
    <reaction evidence="41">
        <text>3-oxodecanoyl-[ACP] + NADPH + H(+) = (3R)-hydroxydecanoyl-[ACP] + NADP(+)</text>
        <dbReference type="Rhea" id="RHEA:41856"/>
        <dbReference type="Rhea" id="RHEA-COMP:9637"/>
        <dbReference type="Rhea" id="RHEA-COMP:9638"/>
        <dbReference type="ChEBI" id="CHEBI:15378"/>
        <dbReference type="ChEBI" id="CHEBI:57783"/>
        <dbReference type="ChEBI" id="CHEBI:58349"/>
        <dbReference type="ChEBI" id="CHEBI:78464"/>
        <dbReference type="ChEBI" id="CHEBI:78466"/>
    </reaction>
    <physiologicalReaction direction="left-to-right" evidence="41">
        <dbReference type="Rhea" id="RHEA:41857"/>
    </physiologicalReaction>
</comment>
<dbReference type="InterPro" id="IPR018201">
    <property type="entry name" value="Ketoacyl_synth_AS"/>
</dbReference>
<evidence type="ECO:0000259" key="70">
    <source>
        <dbReference type="PROSITE" id="PS52004"/>
    </source>
</evidence>
<evidence type="ECO:0000256" key="28">
    <source>
        <dbReference type="ARBA" id="ARBA00023351"/>
    </source>
</evidence>
<comment type="catalytic activity">
    <reaction evidence="28">
        <text>(3R)-hydroxydodecanoyl-[ACP] = (2E)-dodecenoyl-[ACP] + H2O</text>
        <dbReference type="Rhea" id="RHEA:41876"/>
        <dbReference type="Rhea" id="RHEA-COMP:9642"/>
        <dbReference type="Rhea" id="RHEA-COMP:9643"/>
        <dbReference type="ChEBI" id="CHEBI:15377"/>
        <dbReference type="ChEBI" id="CHEBI:78470"/>
        <dbReference type="ChEBI" id="CHEBI:78472"/>
    </reaction>
    <physiologicalReaction direction="left-to-right" evidence="28">
        <dbReference type="Rhea" id="RHEA:41877"/>
    </physiologicalReaction>
</comment>
<dbReference type="InterPro" id="IPR036291">
    <property type="entry name" value="NAD(P)-bd_dom_sf"/>
</dbReference>
<evidence type="ECO:0000256" key="25">
    <source>
        <dbReference type="ARBA" id="ARBA00023180"/>
    </source>
</evidence>
<keyword evidence="19" id="KW-0007">Acetylation</keyword>
<evidence type="ECO:0000256" key="11">
    <source>
        <dbReference type="ARBA" id="ARBA00022553"/>
    </source>
</evidence>
<evidence type="ECO:0000313" key="72">
    <source>
        <dbReference type="EMBL" id="KAJ6217031.1"/>
    </source>
</evidence>
<feature type="region of interest" description="C-terminal hotdog fold" evidence="68">
    <location>
        <begin position="1699"/>
        <end position="1842"/>
    </location>
</feature>
<evidence type="ECO:0000256" key="3">
    <source>
        <dbReference type="ARBA" id="ARBA00012004"/>
    </source>
</evidence>
<evidence type="ECO:0000256" key="34">
    <source>
        <dbReference type="ARBA" id="ARBA00023401"/>
    </source>
</evidence>
<dbReference type="Gene3D" id="3.90.180.10">
    <property type="entry name" value="Medium-chain alcohol dehydrogenases, catalytic domain"/>
    <property type="match status" value="1"/>
</dbReference>
<dbReference type="SUPFAM" id="SSF53901">
    <property type="entry name" value="Thiolase-like"/>
    <property type="match status" value="1"/>
</dbReference>
<protein>
    <recommendedName>
        <fullName evidence="8">Fatty acid synthase</fullName>
        <ecNumber evidence="6">1.1.1.100</ecNumber>
        <ecNumber evidence="3">1.3.1.39</ecNumber>
        <ecNumber evidence="7">2.3.1.41</ecNumber>
        <ecNumber evidence="5">2.3.1.85</ecNumber>
        <ecNumber evidence="4">3.1.2.14</ecNumber>
    </recommendedName>
</protein>
<comment type="catalytic activity">
    <reaction evidence="52">
        <text>(2E)-octenoyl-[ACP] + NADPH + H(+) = octanoyl-[ACP] + NADP(+)</text>
        <dbReference type="Rhea" id="RHEA:41848"/>
        <dbReference type="Rhea" id="RHEA-COMP:9635"/>
        <dbReference type="Rhea" id="RHEA-COMP:9636"/>
        <dbReference type="ChEBI" id="CHEBI:15378"/>
        <dbReference type="ChEBI" id="CHEBI:57783"/>
        <dbReference type="ChEBI" id="CHEBI:58349"/>
        <dbReference type="ChEBI" id="CHEBI:78462"/>
        <dbReference type="ChEBI" id="CHEBI:78463"/>
    </reaction>
    <physiologicalReaction direction="left-to-right" evidence="52">
        <dbReference type="Rhea" id="RHEA:41849"/>
    </physiologicalReaction>
</comment>
<evidence type="ECO:0000256" key="8">
    <source>
        <dbReference type="ARBA" id="ARBA00018769"/>
    </source>
</evidence>
<comment type="catalytic activity">
    <reaction evidence="46">
        <text>(2E)-hexenoyl-[ACP] + NADPH + H(+) = hexanoyl-[ACP] + NADP(+)</text>
        <dbReference type="Rhea" id="RHEA:41832"/>
        <dbReference type="Rhea" id="RHEA-COMP:9631"/>
        <dbReference type="Rhea" id="RHEA-COMP:9632"/>
        <dbReference type="ChEBI" id="CHEBI:15378"/>
        <dbReference type="ChEBI" id="CHEBI:57783"/>
        <dbReference type="ChEBI" id="CHEBI:58349"/>
        <dbReference type="ChEBI" id="CHEBI:78458"/>
        <dbReference type="ChEBI" id="CHEBI:78459"/>
    </reaction>
    <physiologicalReaction direction="left-to-right" evidence="46">
        <dbReference type="Rhea" id="RHEA:41833"/>
    </physiologicalReaction>
</comment>
<evidence type="ECO:0000256" key="35">
    <source>
        <dbReference type="ARBA" id="ARBA00023402"/>
    </source>
</evidence>
<dbReference type="InterPro" id="IPR020841">
    <property type="entry name" value="PKS_Beta-ketoAc_synthase_dom"/>
</dbReference>
<evidence type="ECO:0000259" key="69">
    <source>
        <dbReference type="PROSITE" id="PS50075"/>
    </source>
</evidence>
<comment type="catalytic activity">
    <reaction evidence="37">
        <text>acetyl-CoA + n malonyl-CoA + 2n NADPH + 2n H(+) = a long-chain fatty acid + (n+1) CoA + n CO2 + 2n NADP(+).</text>
        <dbReference type="EC" id="2.3.1.85"/>
    </reaction>
</comment>
<evidence type="ECO:0000256" key="68">
    <source>
        <dbReference type="PROSITE-ProRule" id="PRU01363"/>
    </source>
</evidence>
<evidence type="ECO:0000256" key="16">
    <source>
        <dbReference type="ARBA" id="ARBA00022832"/>
    </source>
</evidence>
<dbReference type="InterPro" id="IPR020843">
    <property type="entry name" value="ER"/>
</dbReference>
<evidence type="ECO:0000256" key="42">
    <source>
        <dbReference type="ARBA" id="ARBA00047451"/>
    </source>
</evidence>
<evidence type="ECO:0000256" key="37">
    <source>
        <dbReference type="ARBA" id="ARBA00044883"/>
    </source>
</evidence>
<dbReference type="InterPro" id="IPR001227">
    <property type="entry name" value="Ac_transferase_dom_sf"/>
</dbReference>
<dbReference type="InterPro" id="IPR014043">
    <property type="entry name" value="Acyl_transferase_dom"/>
</dbReference>
<dbReference type="PROSITE" id="PS50075">
    <property type="entry name" value="CARRIER"/>
    <property type="match status" value="1"/>
</dbReference>
<comment type="catalytic activity">
    <reaction evidence="59">
        <text>(2E)-octadecenoyl-[ACP] + NADPH + H(+) = octadecanoyl-[ACP] + NADP(+)</text>
        <dbReference type="Rhea" id="RHEA:41928"/>
        <dbReference type="Rhea" id="RHEA-COMP:9655"/>
        <dbReference type="Rhea" id="RHEA-COMP:9656"/>
        <dbReference type="ChEBI" id="CHEBI:15378"/>
        <dbReference type="ChEBI" id="CHEBI:57783"/>
        <dbReference type="ChEBI" id="CHEBI:58349"/>
        <dbReference type="ChEBI" id="CHEBI:78489"/>
        <dbReference type="ChEBI" id="CHEBI:78495"/>
    </reaction>
    <physiologicalReaction direction="left-to-right" evidence="59">
        <dbReference type="Rhea" id="RHEA:41929"/>
    </physiologicalReaction>
</comment>
<evidence type="ECO:0000256" key="15">
    <source>
        <dbReference type="ARBA" id="ARBA00022801"/>
    </source>
</evidence>
<dbReference type="InterPro" id="IPR032821">
    <property type="entry name" value="PKS_assoc"/>
</dbReference>
<evidence type="ECO:0000256" key="27">
    <source>
        <dbReference type="ARBA" id="ARBA00023332"/>
    </source>
</evidence>
<comment type="catalytic activity">
    <reaction evidence="57">
        <text>hexadecanoyl-[ACP] + H2O = hexadecanoate + holo-[ACP] + H(+)</text>
        <dbReference type="Rhea" id="RHEA:41932"/>
        <dbReference type="Rhea" id="RHEA-COMP:9652"/>
        <dbReference type="Rhea" id="RHEA-COMP:9685"/>
        <dbReference type="ChEBI" id="CHEBI:7896"/>
        <dbReference type="ChEBI" id="CHEBI:15377"/>
        <dbReference type="ChEBI" id="CHEBI:15378"/>
        <dbReference type="ChEBI" id="CHEBI:64479"/>
        <dbReference type="ChEBI" id="CHEBI:78483"/>
        <dbReference type="EC" id="3.1.2.14"/>
    </reaction>
    <physiologicalReaction direction="left-to-right" evidence="57">
        <dbReference type="Rhea" id="RHEA:41933"/>
    </physiologicalReaction>
</comment>
<evidence type="ECO:0000256" key="14">
    <source>
        <dbReference type="ARBA" id="ARBA00022799"/>
    </source>
</evidence>
<comment type="catalytic activity">
    <reaction evidence="29">
        <text>(3R)-hydroxyhexanoyl-[ACP] = (2E)-hexenoyl-[ACP] + H2O</text>
        <dbReference type="Rhea" id="RHEA:41828"/>
        <dbReference type="Rhea" id="RHEA-COMP:9630"/>
        <dbReference type="Rhea" id="RHEA-COMP:9631"/>
        <dbReference type="ChEBI" id="CHEBI:15377"/>
        <dbReference type="ChEBI" id="CHEBI:78457"/>
        <dbReference type="ChEBI" id="CHEBI:78458"/>
    </reaction>
    <physiologicalReaction direction="left-to-right" evidence="29">
        <dbReference type="Rhea" id="RHEA:41829"/>
    </physiologicalReaction>
</comment>
<comment type="caution">
    <text evidence="72">The sequence shown here is derived from an EMBL/GenBank/DDBJ whole genome shotgun (WGS) entry which is preliminary data.</text>
</comment>
<dbReference type="Gene3D" id="3.40.366.10">
    <property type="entry name" value="Malonyl-Coenzyme A Acyl Carrier Protein, domain 2"/>
    <property type="match status" value="1"/>
</dbReference>